<keyword evidence="3 10" id="KW-0813">Transport</keyword>
<evidence type="ECO:0000256" key="8">
    <source>
        <dbReference type="ARBA" id="ARBA00023177"/>
    </source>
</evidence>
<feature type="transmembrane region" description="Helical" evidence="10">
    <location>
        <begin position="193"/>
        <end position="214"/>
    </location>
</feature>
<keyword evidence="4" id="KW-1003">Cell membrane</keyword>
<dbReference type="GO" id="GO:0008519">
    <property type="term" value="F:ammonium channel activity"/>
    <property type="evidence" value="ECO:0007669"/>
    <property type="project" value="InterPro"/>
</dbReference>
<feature type="transmembrane region" description="Helical" evidence="10">
    <location>
        <begin position="424"/>
        <end position="446"/>
    </location>
</feature>
<feature type="transmembrane region" description="Helical" evidence="10">
    <location>
        <begin position="355"/>
        <end position="372"/>
    </location>
</feature>
<comment type="subcellular location">
    <subcellularLocation>
        <location evidence="1 10">Cell membrane</location>
        <topology evidence="1 10">Multi-pass membrane protein</topology>
    </subcellularLocation>
</comment>
<keyword evidence="14" id="KW-1185">Reference proteome</keyword>
<dbReference type="EMBL" id="CP036281">
    <property type="protein sequence ID" value="QDU81356.1"/>
    <property type="molecule type" value="Genomic_DNA"/>
</dbReference>
<feature type="transmembrane region" description="Helical" evidence="10">
    <location>
        <begin position="65"/>
        <end position="86"/>
    </location>
</feature>
<dbReference type="FunFam" id="1.10.3430.10:FF:000007">
    <property type="entry name" value="Ammonium transporter"/>
    <property type="match status" value="1"/>
</dbReference>
<accession>A0A518CQ60</accession>
<dbReference type="Pfam" id="PF00909">
    <property type="entry name" value="Ammonium_transp"/>
    <property type="match status" value="1"/>
</dbReference>
<dbReference type="PANTHER" id="PTHR43029:SF10">
    <property type="entry name" value="AMMONIUM TRANSPORTER MEP2"/>
    <property type="match status" value="1"/>
</dbReference>
<evidence type="ECO:0000256" key="3">
    <source>
        <dbReference type="ARBA" id="ARBA00022448"/>
    </source>
</evidence>
<gene>
    <name evidence="13" type="primary">nrgA</name>
    <name evidence="13" type="ORF">Pla110_30970</name>
</gene>
<dbReference type="OrthoDB" id="9814202at2"/>
<proteinExistence type="inferred from homology"/>
<dbReference type="PROSITE" id="PS00430">
    <property type="entry name" value="TONB_DEPENDENT_REC_1"/>
    <property type="match status" value="1"/>
</dbReference>
<feature type="transmembrane region" description="Helical" evidence="10">
    <location>
        <begin position="384"/>
        <end position="404"/>
    </location>
</feature>
<dbReference type="PANTHER" id="PTHR43029">
    <property type="entry name" value="AMMONIUM TRANSPORTER MEP2"/>
    <property type="match status" value="1"/>
</dbReference>
<feature type="transmembrane region" description="Helical" evidence="10">
    <location>
        <begin position="328"/>
        <end position="349"/>
    </location>
</feature>
<comment type="similarity">
    <text evidence="2 10">Belongs to the ammonia transporter channel (TC 1.A.11.2) family.</text>
</comment>
<keyword evidence="7 10" id="KW-0472">Membrane</keyword>
<evidence type="ECO:0000256" key="4">
    <source>
        <dbReference type="ARBA" id="ARBA00022475"/>
    </source>
</evidence>
<feature type="transmembrane region" description="Helical" evidence="10">
    <location>
        <begin position="164"/>
        <end position="186"/>
    </location>
</feature>
<dbReference type="InterPro" id="IPR010916">
    <property type="entry name" value="TonB_box_CS"/>
</dbReference>
<dbReference type="InterPro" id="IPR029020">
    <property type="entry name" value="Ammonium/urea_transptr"/>
</dbReference>
<dbReference type="InterPro" id="IPR024041">
    <property type="entry name" value="NH4_transpt_AmtB-like_dom"/>
</dbReference>
<feature type="transmembrane region" description="Helical" evidence="10">
    <location>
        <begin position="226"/>
        <end position="247"/>
    </location>
</feature>
<evidence type="ECO:0000313" key="13">
    <source>
        <dbReference type="EMBL" id="QDU81356.1"/>
    </source>
</evidence>
<feature type="transmembrane region" description="Helical" evidence="10">
    <location>
        <begin position="98"/>
        <end position="118"/>
    </location>
</feature>
<evidence type="ECO:0000256" key="2">
    <source>
        <dbReference type="ARBA" id="ARBA00005887"/>
    </source>
</evidence>
<organism evidence="13 14">
    <name type="scientific">Polystyrenella longa</name>
    <dbReference type="NCBI Taxonomy" id="2528007"/>
    <lineage>
        <taxon>Bacteria</taxon>
        <taxon>Pseudomonadati</taxon>
        <taxon>Planctomycetota</taxon>
        <taxon>Planctomycetia</taxon>
        <taxon>Planctomycetales</taxon>
        <taxon>Planctomycetaceae</taxon>
        <taxon>Polystyrenella</taxon>
    </lineage>
</organism>
<evidence type="ECO:0000313" key="14">
    <source>
        <dbReference type="Proteomes" id="UP000317178"/>
    </source>
</evidence>
<feature type="transmembrane region" description="Helical" evidence="10">
    <location>
        <begin position="297"/>
        <end position="316"/>
    </location>
</feature>
<feature type="transmembrane region" description="Helical" evidence="10">
    <location>
        <begin position="268"/>
        <end position="285"/>
    </location>
</feature>
<protein>
    <recommendedName>
        <fullName evidence="9 10">Ammonium transporter</fullName>
    </recommendedName>
</protein>
<evidence type="ECO:0000256" key="6">
    <source>
        <dbReference type="ARBA" id="ARBA00022989"/>
    </source>
</evidence>
<dbReference type="NCBIfam" id="TIGR00836">
    <property type="entry name" value="amt"/>
    <property type="match status" value="1"/>
</dbReference>
<name>A0A518CQ60_9PLAN</name>
<dbReference type="PROSITE" id="PS01219">
    <property type="entry name" value="AMMONIUM_TRANSP"/>
    <property type="match status" value="1"/>
</dbReference>
<keyword evidence="11" id="KW-0732">Signal</keyword>
<keyword evidence="6 10" id="KW-1133">Transmembrane helix</keyword>
<evidence type="ECO:0000256" key="1">
    <source>
        <dbReference type="ARBA" id="ARBA00004651"/>
    </source>
</evidence>
<dbReference type="KEGG" id="plon:Pla110_30970"/>
<evidence type="ECO:0000256" key="11">
    <source>
        <dbReference type="SAM" id="SignalP"/>
    </source>
</evidence>
<evidence type="ECO:0000256" key="7">
    <source>
        <dbReference type="ARBA" id="ARBA00023136"/>
    </source>
</evidence>
<evidence type="ECO:0000256" key="5">
    <source>
        <dbReference type="ARBA" id="ARBA00022692"/>
    </source>
</evidence>
<dbReference type="RefSeq" id="WP_144996632.1">
    <property type="nucleotide sequence ID" value="NZ_CP036281.1"/>
</dbReference>
<dbReference type="SUPFAM" id="SSF111352">
    <property type="entry name" value="Ammonium transporter"/>
    <property type="match status" value="1"/>
</dbReference>
<dbReference type="InterPro" id="IPR018047">
    <property type="entry name" value="Ammonium_transpt_CS"/>
</dbReference>
<keyword evidence="8 10" id="KW-0924">Ammonia transport</keyword>
<evidence type="ECO:0000256" key="9">
    <source>
        <dbReference type="ARBA" id="ARBA00050025"/>
    </source>
</evidence>
<keyword evidence="5 10" id="KW-0812">Transmembrane</keyword>
<feature type="signal peptide" evidence="11">
    <location>
        <begin position="1"/>
        <end position="24"/>
    </location>
</feature>
<dbReference type="InterPro" id="IPR001905">
    <property type="entry name" value="Ammonium_transpt"/>
</dbReference>
<evidence type="ECO:0000259" key="12">
    <source>
        <dbReference type="Pfam" id="PF00909"/>
    </source>
</evidence>
<dbReference type="GO" id="GO:0005886">
    <property type="term" value="C:plasma membrane"/>
    <property type="evidence" value="ECO:0007669"/>
    <property type="project" value="UniProtKB-SubCell"/>
</dbReference>
<feature type="domain" description="Ammonium transporter AmtB-like" evidence="12">
    <location>
        <begin position="65"/>
        <end position="476"/>
    </location>
</feature>
<feature type="chain" id="PRO_5021756873" description="Ammonium transporter" evidence="11">
    <location>
        <begin position="25"/>
        <end position="479"/>
    </location>
</feature>
<sequence length="479" mass="51182" precursor="true">MSRPQSLCLIVFFLLGLAALPANRNELAAQERRADLETISVEAASVAPEAKELTVGEEFNAADTMWVLISTAFVLLMTAPGLALFYGGLVRKKNILSVMMQCMFLMGLMSLVWFLWGYSLAFDTDILNGYVGGFGKAGLMGVLPYWDAETSTPMLPLEGSIPEIVFMMFQMMFFIITPALICGAFAERMKFSAMCMFAVLWGTFVYCPLCHWVWSANGWLSPEGAYHAFDFAGGTVVHVSSGVSALICAMMIGKRLGHGQEPMPPHNLTYTTIGTALLWFGWFGFNAGSALGVNPLAANAFVATHICAATGLVTWAGIEWVTRGKPSILGGCSGAVAGLVCITPACGFVTPLEGIWLGFIAASACYFACTSLKSKFKYDDALDAFGIHGVGGAVGALLTGVFATRRVTGDANGSGLLEGNMHQFANQTISVVAAVAIAVIGTVILLKFVDLVIGLRVTHEEELKGLDLTQHGEEGYIFL</sequence>
<dbReference type="Gene3D" id="1.10.3430.10">
    <property type="entry name" value="Ammonium transporter AmtB like domains"/>
    <property type="match status" value="1"/>
</dbReference>
<reference evidence="13 14" key="1">
    <citation type="submission" date="2019-02" db="EMBL/GenBank/DDBJ databases">
        <title>Deep-cultivation of Planctomycetes and their phenomic and genomic characterization uncovers novel biology.</title>
        <authorList>
            <person name="Wiegand S."/>
            <person name="Jogler M."/>
            <person name="Boedeker C."/>
            <person name="Pinto D."/>
            <person name="Vollmers J."/>
            <person name="Rivas-Marin E."/>
            <person name="Kohn T."/>
            <person name="Peeters S.H."/>
            <person name="Heuer A."/>
            <person name="Rast P."/>
            <person name="Oberbeckmann S."/>
            <person name="Bunk B."/>
            <person name="Jeske O."/>
            <person name="Meyerdierks A."/>
            <person name="Storesund J.E."/>
            <person name="Kallscheuer N."/>
            <person name="Luecker S."/>
            <person name="Lage O.M."/>
            <person name="Pohl T."/>
            <person name="Merkel B.J."/>
            <person name="Hornburger P."/>
            <person name="Mueller R.-W."/>
            <person name="Bruemmer F."/>
            <person name="Labrenz M."/>
            <person name="Spormann A.M."/>
            <person name="Op den Camp H."/>
            <person name="Overmann J."/>
            <person name="Amann R."/>
            <person name="Jetten M.S.M."/>
            <person name="Mascher T."/>
            <person name="Medema M.H."/>
            <person name="Devos D.P."/>
            <person name="Kaster A.-K."/>
            <person name="Ovreas L."/>
            <person name="Rohde M."/>
            <person name="Galperin M.Y."/>
            <person name="Jogler C."/>
        </authorList>
    </citation>
    <scope>NUCLEOTIDE SEQUENCE [LARGE SCALE GENOMIC DNA]</scope>
    <source>
        <strain evidence="13 14">Pla110</strain>
    </source>
</reference>
<dbReference type="AlphaFoldDB" id="A0A518CQ60"/>
<evidence type="ECO:0000256" key="10">
    <source>
        <dbReference type="RuleBase" id="RU362002"/>
    </source>
</evidence>
<dbReference type="Proteomes" id="UP000317178">
    <property type="component" value="Chromosome"/>
</dbReference>